<evidence type="ECO:0000256" key="1">
    <source>
        <dbReference type="SAM" id="MobiDB-lite"/>
    </source>
</evidence>
<name>A0A7R8YRI1_HERIL</name>
<dbReference type="InParanoid" id="A0A7R8YRI1"/>
<keyword evidence="3" id="KW-1185">Reference proteome</keyword>
<reference evidence="2 3" key="1">
    <citation type="submission" date="2020-11" db="EMBL/GenBank/DDBJ databases">
        <authorList>
            <person name="Wallbank WR R."/>
            <person name="Pardo Diaz C."/>
            <person name="Kozak K."/>
            <person name="Martin S."/>
            <person name="Jiggins C."/>
            <person name="Moest M."/>
            <person name="Warren A I."/>
            <person name="Generalovic N T."/>
            <person name="Byers J.R.P. K."/>
            <person name="Montejo-Kovacevich G."/>
            <person name="Yen C E."/>
        </authorList>
    </citation>
    <scope>NUCLEOTIDE SEQUENCE [LARGE SCALE GENOMIC DNA]</scope>
</reference>
<evidence type="ECO:0000313" key="3">
    <source>
        <dbReference type="Proteomes" id="UP000594454"/>
    </source>
</evidence>
<proteinExistence type="predicted"/>
<feature type="compositionally biased region" description="Basic and acidic residues" evidence="1">
    <location>
        <begin position="71"/>
        <end position="102"/>
    </location>
</feature>
<dbReference type="OrthoDB" id="27593at2759"/>
<organism evidence="2 3">
    <name type="scientific">Hermetia illucens</name>
    <name type="common">Black soldier fly</name>
    <dbReference type="NCBI Taxonomy" id="343691"/>
    <lineage>
        <taxon>Eukaryota</taxon>
        <taxon>Metazoa</taxon>
        <taxon>Ecdysozoa</taxon>
        <taxon>Arthropoda</taxon>
        <taxon>Hexapoda</taxon>
        <taxon>Insecta</taxon>
        <taxon>Pterygota</taxon>
        <taxon>Neoptera</taxon>
        <taxon>Endopterygota</taxon>
        <taxon>Diptera</taxon>
        <taxon>Brachycera</taxon>
        <taxon>Stratiomyomorpha</taxon>
        <taxon>Stratiomyidae</taxon>
        <taxon>Hermetiinae</taxon>
        <taxon>Hermetia</taxon>
    </lineage>
</organism>
<protein>
    <submittedName>
        <fullName evidence="2">Uncharacterized protein</fullName>
    </submittedName>
</protein>
<evidence type="ECO:0000313" key="2">
    <source>
        <dbReference type="EMBL" id="CAD7082896.1"/>
    </source>
</evidence>
<dbReference type="AlphaFoldDB" id="A0A7R8YRI1"/>
<gene>
    <name evidence="2" type="ORF">HERILL_LOCUS5897</name>
</gene>
<dbReference type="EMBL" id="LR899010">
    <property type="protein sequence ID" value="CAD7082896.1"/>
    <property type="molecule type" value="Genomic_DNA"/>
</dbReference>
<sequence>MLWLPEMNGVIDWSRLPDPRSTTNEVYAFGKKIKNFDSLSKSFSKISIRKSTFSSKVTPTTSNNKYQFRWSTKDAKTKNRKDTKELPKLPKTPNDDHYENTEFHMPITPKLYKSQSSPEAQSSPLTPANLIQFDKSLSETTS</sequence>
<dbReference type="Proteomes" id="UP000594454">
    <property type="component" value="Chromosome 2"/>
</dbReference>
<feature type="compositionally biased region" description="Polar residues" evidence="1">
    <location>
        <begin position="113"/>
        <end position="126"/>
    </location>
</feature>
<accession>A0A7R8YRI1</accession>
<feature type="region of interest" description="Disordered" evidence="1">
    <location>
        <begin position="68"/>
        <end position="142"/>
    </location>
</feature>